<comment type="caution">
    <text evidence="2">The sequence shown here is derived from an EMBL/GenBank/DDBJ whole genome shotgun (WGS) entry which is preliminary data.</text>
</comment>
<dbReference type="eggNOG" id="COG5523">
    <property type="taxonomic scope" value="Bacteria"/>
</dbReference>
<accession>A6G636</accession>
<dbReference type="AlphaFoldDB" id="A6G636"/>
<dbReference type="OrthoDB" id="6196264at2"/>
<dbReference type="PANTHER" id="PTHR40076">
    <property type="entry name" value="MEMBRANE PROTEIN-RELATED"/>
    <property type="match status" value="1"/>
</dbReference>
<proteinExistence type="predicted"/>
<dbReference type="InterPro" id="IPR010380">
    <property type="entry name" value="DUF975"/>
</dbReference>
<sequence>MSGYNPYQAPRAPVEAVAAPLQATGGPLPWSIGDALSVGWDRTKRWWPTLVFSLLLVQGIQQGVNYGLQALIPPDDAALAFIPSIIDIAISSFFSVGLIRITLAAARRQEPDFATLFSGGDRWLAVFGLNLLIALLVLAGVLALIIPGIIVALGLSMSLWICVDQNKSAMDSIQASWEMTKGHRGSLFGYGFVGMLVAFVGLLALIVGVFPAATTLYVGMAWIYLRLAGEAAPGAEPDPA</sequence>
<gene>
    <name evidence="2" type="ORF">PPSIR1_29343</name>
</gene>
<evidence type="ECO:0000256" key="1">
    <source>
        <dbReference type="SAM" id="Phobius"/>
    </source>
</evidence>
<feature type="transmembrane region" description="Helical" evidence="1">
    <location>
        <begin position="80"/>
        <end position="103"/>
    </location>
</feature>
<evidence type="ECO:0008006" key="4">
    <source>
        <dbReference type="Google" id="ProtNLM"/>
    </source>
</evidence>
<evidence type="ECO:0000313" key="2">
    <source>
        <dbReference type="EMBL" id="EDM78638.1"/>
    </source>
</evidence>
<feature type="transmembrane region" description="Helical" evidence="1">
    <location>
        <begin position="46"/>
        <end position="68"/>
    </location>
</feature>
<protein>
    <recommendedName>
        <fullName evidence="4">Integral membrane protein</fullName>
    </recommendedName>
</protein>
<dbReference type="STRING" id="391625.PPSIR1_29343"/>
<feature type="transmembrane region" description="Helical" evidence="1">
    <location>
        <begin position="124"/>
        <end position="150"/>
    </location>
</feature>
<organism evidence="2 3">
    <name type="scientific">Plesiocystis pacifica SIR-1</name>
    <dbReference type="NCBI Taxonomy" id="391625"/>
    <lineage>
        <taxon>Bacteria</taxon>
        <taxon>Pseudomonadati</taxon>
        <taxon>Myxococcota</taxon>
        <taxon>Polyangia</taxon>
        <taxon>Nannocystales</taxon>
        <taxon>Nannocystaceae</taxon>
        <taxon>Plesiocystis</taxon>
    </lineage>
</organism>
<evidence type="ECO:0000313" key="3">
    <source>
        <dbReference type="Proteomes" id="UP000005801"/>
    </source>
</evidence>
<keyword evidence="1" id="KW-0472">Membrane</keyword>
<dbReference type="Proteomes" id="UP000005801">
    <property type="component" value="Unassembled WGS sequence"/>
</dbReference>
<dbReference type="PANTHER" id="PTHR40076:SF1">
    <property type="entry name" value="MEMBRANE PROTEIN"/>
    <property type="match status" value="1"/>
</dbReference>
<feature type="transmembrane region" description="Helical" evidence="1">
    <location>
        <begin position="187"/>
        <end position="218"/>
    </location>
</feature>
<keyword evidence="1" id="KW-1133">Transmembrane helix</keyword>
<dbReference type="EMBL" id="ABCS01000028">
    <property type="protein sequence ID" value="EDM78638.1"/>
    <property type="molecule type" value="Genomic_DNA"/>
</dbReference>
<dbReference type="RefSeq" id="WP_006972185.1">
    <property type="nucleotide sequence ID" value="NZ_ABCS01000028.1"/>
</dbReference>
<keyword evidence="1" id="KW-0812">Transmembrane</keyword>
<keyword evidence="3" id="KW-1185">Reference proteome</keyword>
<reference evidence="2 3" key="1">
    <citation type="submission" date="2007-06" db="EMBL/GenBank/DDBJ databases">
        <authorList>
            <person name="Shimkets L."/>
            <person name="Ferriera S."/>
            <person name="Johnson J."/>
            <person name="Kravitz S."/>
            <person name="Beeson K."/>
            <person name="Sutton G."/>
            <person name="Rogers Y.-H."/>
            <person name="Friedman R."/>
            <person name="Frazier M."/>
            <person name="Venter J.C."/>
        </authorList>
    </citation>
    <scope>NUCLEOTIDE SEQUENCE [LARGE SCALE GENOMIC DNA]</scope>
    <source>
        <strain evidence="2 3">SIR-1</strain>
    </source>
</reference>
<name>A6G636_9BACT</name>